<dbReference type="SUPFAM" id="SSF63829">
    <property type="entry name" value="Calcium-dependent phosphotriesterase"/>
    <property type="match status" value="1"/>
</dbReference>
<keyword evidence="1" id="KW-0378">Hydrolase</keyword>
<dbReference type="STRING" id="595434.RISK_003884"/>
<dbReference type="Proteomes" id="UP000036367">
    <property type="component" value="Unassembled WGS sequence"/>
</dbReference>
<dbReference type="EMBL" id="LECT01000029">
    <property type="protein sequence ID" value="KLU04298.1"/>
    <property type="molecule type" value="Genomic_DNA"/>
</dbReference>
<dbReference type="Gene3D" id="2.120.10.30">
    <property type="entry name" value="TolB, C-terminal domain"/>
    <property type="match status" value="1"/>
</dbReference>
<protein>
    <submittedName>
        <fullName evidence="3">Gluconolactonase</fullName>
    </submittedName>
</protein>
<dbReference type="PANTHER" id="PTHR47572">
    <property type="entry name" value="LIPOPROTEIN-RELATED"/>
    <property type="match status" value="1"/>
</dbReference>
<keyword evidence="4" id="KW-1185">Reference proteome</keyword>
<proteinExistence type="predicted"/>
<dbReference type="InterPro" id="IPR051262">
    <property type="entry name" value="SMP-30/CGR1_Lactonase"/>
</dbReference>
<evidence type="ECO:0000259" key="2">
    <source>
        <dbReference type="Pfam" id="PF08450"/>
    </source>
</evidence>
<dbReference type="PATRIC" id="fig|595434.4.peg.3684"/>
<organism evidence="3 4">
    <name type="scientific">Rhodopirellula islandica</name>
    <dbReference type="NCBI Taxonomy" id="595434"/>
    <lineage>
        <taxon>Bacteria</taxon>
        <taxon>Pseudomonadati</taxon>
        <taxon>Planctomycetota</taxon>
        <taxon>Planctomycetia</taxon>
        <taxon>Pirellulales</taxon>
        <taxon>Pirellulaceae</taxon>
        <taxon>Rhodopirellula</taxon>
    </lineage>
</organism>
<dbReference type="AlphaFoldDB" id="A0A0J1BCK7"/>
<feature type="domain" description="SMP-30/Gluconolactonase/LRE-like region" evidence="2">
    <location>
        <begin position="101"/>
        <end position="350"/>
    </location>
</feature>
<dbReference type="InterPro" id="IPR011042">
    <property type="entry name" value="6-blade_b-propeller_TolB-like"/>
</dbReference>
<gene>
    <name evidence="3" type="ORF">RISK_003884</name>
</gene>
<sequence>MLVSVGDHRATGLGVVISARAAPIYSLRVPNCKMVLGFAFPSRVDLQWRRCHPTSSHPDGASMNSRFALLFASIVSLYSSAAGQTIQPTGPIQQVHTGFQFTEGPAASDDGTLYFTDIPNTAIHRLSKTGELSLLTDQSNHANGLWPLSSTQLLACEMDGAVVMHDLSGDSPHRIVLADSFAGKRFNACNDLVVDHHGGLYFTDPQYRAPEPWPQTERCVYYVANFETDPQVTRLTGDINAPNGIGLSPDGKTLYVIPSMQAEMLAYDVLGPGKIGSSRVLCTVKQVEGETARGGDGMAIDVEGNLYLTTHLGIQIFSPKGEARGIVAFPEIPANVTFGGPEFKTMYVTARKSLYSVEMPIEGFREFPAN</sequence>
<name>A0A0J1BCK7_RHOIS</name>
<dbReference type="InterPro" id="IPR013658">
    <property type="entry name" value="SGL"/>
</dbReference>
<accession>A0A0J1BCK7</accession>
<comment type="caution">
    <text evidence="3">The sequence shown here is derived from an EMBL/GenBank/DDBJ whole genome shotgun (WGS) entry which is preliminary data.</text>
</comment>
<evidence type="ECO:0000256" key="1">
    <source>
        <dbReference type="ARBA" id="ARBA00022801"/>
    </source>
</evidence>
<dbReference type="Pfam" id="PF08450">
    <property type="entry name" value="SGL"/>
    <property type="match status" value="1"/>
</dbReference>
<dbReference type="PANTHER" id="PTHR47572:SF4">
    <property type="entry name" value="LACTONASE DRP35"/>
    <property type="match status" value="1"/>
</dbReference>
<evidence type="ECO:0000313" key="3">
    <source>
        <dbReference type="EMBL" id="KLU04298.1"/>
    </source>
</evidence>
<reference evidence="3" key="1">
    <citation type="submission" date="2015-05" db="EMBL/GenBank/DDBJ databases">
        <title>Permanent draft genome of Rhodopirellula islandicus K833.</title>
        <authorList>
            <person name="Kizina J."/>
            <person name="Richter M."/>
            <person name="Glockner F.O."/>
            <person name="Harder J."/>
        </authorList>
    </citation>
    <scope>NUCLEOTIDE SEQUENCE [LARGE SCALE GENOMIC DNA]</scope>
    <source>
        <strain evidence="3">K833</strain>
    </source>
</reference>
<evidence type="ECO:0000313" key="4">
    <source>
        <dbReference type="Proteomes" id="UP000036367"/>
    </source>
</evidence>
<dbReference type="GO" id="GO:0016787">
    <property type="term" value="F:hydrolase activity"/>
    <property type="evidence" value="ECO:0007669"/>
    <property type="project" value="UniProtKB-KW"/>
</dbReference>